<dbReference type="AlphaFoldDB" id="A0A2N2EA38"/>
<name>A0A2N2EA38_9BACT</name>
<reference evidence="2 3" key="1">
    <citation type="journal article" date="2017" name="ISME J.">
        <title>Potential for microbial H2 and metal transformations associated with novel bacteria and archaea in deep terrestrial subsurface sediments.</title>
        <authorList>
            <person name="Hernsdorf A.W."/>
            <person name="Amano Y."/>
            <person name="Miyakawa K."/>
            <person name="Ise K."/>
            <person name="Suzuki Y."/>
            <person name="Anantharaman K."/>
            <person name="Probst A."/>
            <person name="Burstein D."/>
            <person name="Thomas B.C."/>
            <person name="Banfield J.F."/>
        </authorList>
    </citation>
    <scope>NUCLEOTIDE SEQUENCE [LARGE SCALE GENOMIC DNA]</scope>
    <source>
        <strain evidence="2">HGW-Falkowbacteria-1</strain>
    </source>
</reference>
<protein>
    <recommendedName>
        <fullName evidence="1">Fibrobacter succinogenes major paralogous domain-containing protein</fullName>
    </recommendedName>
</protein>
<accession>A0A2N2EA38</accession>
<proteinExistence type="predicted"/>
<sequence length="214" mass="23579">DSYAYQTVQIGTQCWFAENLRYLPAVHSNSEFATQGINELPGYGVYGYNGSDVPTAKALTNYINYGVLYNWFAVDQASPCPTGWHVPSDTEFLTLEEYVDPGNYTDWCDPIGEPGDCGGEWANAGGYLKQTGTTYWNSPNLGATNAYGFAVLPTGYRDPGGPFDLLASSSYIWSSSSEPASGLSWYRNLGAEHANIYRYHEGWSIGFSIRCLKD</sequence>
<dbReference type="InterPro" id="IPR011871">
    <property type="entry name" value="Fib_succ_major"/>
</dbReference>
<feature type="non-terminal residue" evidence="2">
    <location>
        <position position="1"/>
    </location>
</feature>
<dbReference type="NCBIfam" id="TIGR02145">
    <property type="entry name" value="Fib_succ_major"/>
    <property type="match status" value="1"/>
</dbReference>
<comment type="caution">
    <text evidence="2">The sequence shown here is derived from an EMBL/GenBank/DDBJ whole genome shotgun (WGS) entry which is preliminary data.</text>
</comment>
<evidence type="ECO:0000313" key="2">
    <source>
        <dbReference type="EMBL" id="PKM91587.1"/>
    </source>
</evidence>
<evidence type="ECO:0000313" key="3">
    <source>
        <dbReference type="Proteomes" id="UP000233517"/>
    </source>
</evidence>
<dbReference type="Proteomes" id="UP000233517">
    <property type="component" value="Unassembled WGS sequence"/>
</dbReference>
<organism evidence="2 3">
    <name type="scientific">Candidatus Falkowbacteria bacterium HGW-Falkowbacteria-1</name>
    <dbReference type="NCBI Taxonomy" id="2013768"/>
    <lineage>
        <taxon>Bacteria</taxon>
        <taxon>Candidatus Falkowiibacteriota</taxon>
    </lineage>
</organism>
<gene>
    <name evidence="2" type="ORF">CVU82_00005</name>
</gene>
<dbReference type="EMBL" id="PHAI01000001">
    <property type="protein sequence ID" value="PKM91587.1"/>
    <property type="molecule type" value="Genomic_DNA"/>
</dbReference>
<feature type="domain" description="Fibrobacter succinogenes major paralogous" evidence="1">
    <location>
        <begin position="8"/>
        <end position="213"/>
    </location>
</feature>
<dbReference type="Pfam" id="PF09603">
    <property type="entry name" value="Fib_succ_major"/>
    <property type="match status" value="1"/>
</dbReference>
<evidence type="ECO:0000259" key="1">
    <source>
        <dbReference type="Pfam" id="PF09603"/>
    </source>
</evidence>